<dbReference type="GO" id="GO:0008270">
    <property type="term" value="F:zinc ion binding"/>
    <property type="evidence" value="ECO:0007669"/>
    <property type="project" value="UniProtKB-KW"/>
</dbReference>
<dbReference type="Gene3D" id="3.30.40.10">
    <property type="entry name" value="Zinc/RING finger domain, C3HC4 (zinc finger)"/>
    <property type="match status" value="1"/>
</dbReference>
<comment type="caution">
    <text evidence="8">The sequence shown here is derived from an EMBL/GenBank/DDBJ whole genome shotgun (WGS) entry which is preliminary data.</text>
</comment>
<dbReference type="InterPro" id="IPR013083">
    <property type="entry name" value="Znf_RING/FYVE/PHD"/>
</dbReference>
<dbReference type="PROSITE" id="PS01359">
    <property type="entry name" value="ZF_PHD_1"/>
    <property type="match status" value="1"/>
</dbReference>
<dbReference type="InterPro" id="IPR000433">
    <property type="entry name" value="Znf_ZZ"/>
</dbReference>
<dbReference type="CDD" id="cd02340">
    <property type="entry name" value="ZZ_NBR1_like"/>
    <property type="match status" value="1"/>
</dbReference>
<dbReference type="GO" id="GO:0061630">
    <property type="term" value="F:ubiquitin protein ligase activity"/>
    <property type="evidence" value="ECO:0007669"/>
    <property type="project" value="InterPro"/>
</dbReference>
<accession>A0A1R2CEX2</accession>
<evidence type="ECO:0000259" key="6">
    <source>
        <dbReference type="PROSITE" id="PS50089"/>
    </source>
</evidence>
<evidence type="ECO:0008006" key="10">
    <source>
        <dbReference type="Google" id="ProtNLM"/>
    </source>
</evidence>
<gene>
    <name evidence="8" type="ORF">SteCoe_10742</name>
</gene>
<dbReference type="Proteomes" id="UP000187209">
    <property type="component" value="Unassembled WGS sequence"/>
</dbReference>
<evidence type="ECO:0000259" key="5">
    <source>
        <dbReference type="PROSITE" id="PS50016"/>
    </source>
</evidence>
<feature type="domain" description="PHD-type" evidence="5">
    <location>
        <begin position="135"/>
        <end position="189"/>
    </location>
</feature>
<dbReference type="Pfam" id="PF00569">
    <property type="entry name" value="ZZ"/>
    <property type="match status" value="1"/>
</dbReference>
<evidence type="ECO:0000313" key="8">
    <source>
        <dbReference type="EMBL" id="OMJ87562.1"/>
    </source>
</evidence>
<dbReference type="PROSITE" id="PS50089">
    <property type="entry name" value="ZF_RING_2"/>
    <property type="match status" value="1"/>
</dbReference>
<feature type="domain" description="ZZ-type" evidence="7">
    <location>
        <begin position="212"/>
        <end position="262"/>
    </location>
</feature>
<dbReference type="Pfam" id="PF13639">
    <property type="entry name" value="zf-RING_2"/>
    <property type="match status" value="1"/>
</dbReference>
<dbReference type="InterPro" id="IPR043145">
    <property type="entry name" value="Znf_ZZ_sf"/>
</dbReference>
<sequence>MSTREKPYRGKAPVIFFQTVQTALQSTFFLVNESGLTSFVLKDETGKVIKVSLGSTHSCTCGGGKTEHCVHTLYILLKIFRVLPDNPIIWQLSFIDSEINWLIRNRVNPHVDTKPKKERNSAQAQKVDRINLSEEFGCPICQEDLKDPETLIYCKEGCGHNFHVKCMKVWAEHKTSQKDPITCPLCRCDWGNGVINELNKILRKAKKKPQLHSNATCIGCGAIPIVGTKYHCVICPNFDFCSRCYKSYHKEHPFIMKTNPNSAWEAAVRVNSDAFAGRDFGPEDYEMLQQLDAKPCLSEYLFSLLPDCPPDVCHICKSDQQTRWKKLACSHSAHDTCILQALRDEQYICSIDSISCFLGLTPSSSHLKQEAPLSISGLHVGNPALAFRQRRKPAIKRHESHNAPIAHQPVFDLPPLIVTRIGVRKP</sequence>
<keyword evidence="2 4" id="KW-0863">Zinc-finger</keyword>
<dbReference type="Gene3D" id="3.30.60.90">
    <property type="match status" value="1"/>
</dbReference>
<dbReference type="CDD" id="cd16494">
    <property type="entry name" value="RING-CH-C4HC3_ZSWM2"/>
    <property type="match status" value="1"/>
</dbReference>
<keyword evidence="1" id="KW-0479">Metal-binding</keyword>
<evidence type="ECO:0000313" key="9">
    <source>
        <dbReference type="Proteomes" id="UP000187209"/>
    </source>
</evidence>
<dbReference type="InterPro" id="IPR019787">
    <property type="entry name" value="Znf_PHD-finger"/>
</dbReference>
<dbReference type="OrthoDB" id="290734at2759"/>
<dbReference type="PROSITE" id="PS50135">
    <property type="entry name" value="ZF_ZZ_2"/>
    <property type="match status" value="1"/>
</dbReference>
<keyword evidence="9" id="KW-1185">Reference proteome</keyword>
<dbReference type="PANTHER" id="PTHR21540">
    <property type="entry name" value="RING FINGER AND SWIM DOMAIN-CONTAINING PROTEIN 2"/>
    <property type="match status" value="1"/>
</dbReference>
<dbReference type="InterPro" id="IPR001841">
    <property type="entry name" value="Znf_RING"/>
</dbReference>
<reference evidence="8 9" key="1">
    <citation type="submission" date="2016-11" db="EMBL/GenBank/DDBJ databases">
        <title>The macronuclear genome of Stentor coeruleus: a giant cell with tiny introns.</title>
        <authorList>
            <person name="Slabodnick M."/>
            <person name="Ruby J.G."/>
            <person name="Reiff S.B."/>
            <person name="Swart E.C."/>
            <person name="Gosai S."/>
            <person name="Prabakaran S."/>
            <person name="Witkowska E."/>
            <person name="Larue G.E."/>
            <person name="Fisher S."/>
            <person name="Freeman R.M."/>
            <person name="Gunawardena J."/>
            <person name="Chu W."/>
            <person name="Stover N.A."/>
            <person name="Gregory B.D."/>
            <person name="Nowacki M."/>
            <person name="Derisi J."/>
            <person name="Roy S.W."/>
            <person name="Marshall W.F."/>
            <person name="Sood P."/>
        </authorList>
    </citation>
    <scope>NUCLEOTIDE SEQUENCE [LARGE SCALE GENOMIC DNA]</scope>
    <source>
        <strain evidence="8">WM001</strain>
    </source>
</reference>
<dbReference type="EMBL" id="MPUH01000174">
    <property type="protein sequence ID" value="OMJ87562.1"/>
    <property type="molecule type" value="Genomic_DNA"/>
</dbReference>
<evidence type="ECO:0000256" key="4">
    <source>
        <dbReference type="PROSITE-ProRule" id="PRU00228"/>
    </source>
</evidence>
<dbReference type="PANTHER" id="PTHR21540:SF3">
    <property type="entry name" value="E3 UBIQUITIN-PROTEIN LIGASE ZSWIM2"/>
    <property type="match status" value="1"/>
</dbReference>
<dbReference type="SUPFAM" id="SSF57850">
    <property type="entry name" value="RING/U-box"/>
    <property type="match status" value="2"/>
</dbReference>
<dbReference type="SMART" id="SM00249">
    <property type="entry name" value="PHD"/>
    <property type="match status" value="1"/>
</dbReference>
<proteinExistence type="predicted"/>
<name>A0A1R2CEX2_9CILI</name>
<protein>
    <recommendedName>
        <fullName evidence="10">RING-type E3 ubiquitin transferase</fullName>
    </recommendedName>
</protein>
<evidence type="ECO:0000259" key="7">
    <source>
        <dbReference type="PROSITE" id="PS50135"/>
    </source>
</evidence>
<evidence type="ECO:0000256" key="1">
    <source>
        <dbReference type="ARBA" id="ARBA00022723"/>
    </source>
</evidence>
<dbReference type="InterPro" id="IPR001965">
    <property type="entry name" value="Znf_PHD"/>
</dbReference>
<dbReference type="AlphaFoldDB" id="A0A1R2CEX2"/>
<dbReference type="PROSITE" id="PS50016">
    <property type="entry name" value="ZF_PHD_2"/>
    <property type="match status" value="1"/>
</dbReference>
<keyword evidence="3" id="KW-0862">Zinc</keyword>
<evidence type="ECO:0000256" key="3">
    <source>
        <dbReference type="ARBA" id="ARBA00022833"/>
    </source>
</evidence>
<dbReference type="SMART" id="SM00291">
    <property type="entry name" value="ZnF_ZZ"/>
    <property type="match status" value="1"/>
</dbReference>
<dbReference type="InterPro" id="IPR019786">
    <property type="entry name" value="Zinc_finger_PHD-type_CS"/>
</dbReference>
<dbReference type="SMART" id="SM00184">
    <property type="entry name" value="RING"/>
    <property type="match status" value="2"/>
</dbReference>
<evidence type="ECO:0000256" key="2">
    <source>
        <dbReference type="ARBA" id="ARBA00022771"/>
    </source>
</evidence>
<feature type="domain" description="RING-type" evidence="6">
    <location>
        <begin position="138"/>
        <end position="187"/>
    </location>
</feature>
<dbReference type="InterPro" id="IPR039903">
    <property type="entry name" value="Zswim2"/>
</dbReference>
<organism evidence="8 9">
    <name type="scientific">Stentor coeruleus</name>
    <dbReference type="NCBI Taxonomy" id="5963"/>
    <lineage>
        <taxon>Eukaryota</taxon>
        <taxon>Sar</taxon>
        <taxon>Alveolata</taxon>
        <taxon>Ciliophora</taxon>
        <taxon>Postciliodesmatophora</taxon>
        <taxon>Heterotrichea</taxon>
        <taxon>Heterotrichida</taxon>
        <taxon>Stentoridae</taxon>
        <taxon>Stentor</taxon>
    </lineage>
</organism>